<evidence type="ECO:0000256" key="1">
    <source>
        <dbReference type="SAM" id="MobiDB-lite"/>
    </source>
</evidence>
<evidence type="ECO:0000313" key="2">
    <source>
        <dbReference type="EMBL" id="KAF4963715.1"/>
    </source>
</evidence>
<dbReference type="OrthoDB" id="4997176at2759"/>
<proteinExistence type="predicted"/>
<comment type="caution">
    <text evidence="2">The sequence shown here is derived from an EMBL/GenBank/DDBJ whole genome shotgun (WGS) entry which is preliminary data.</text>
</comment>
<accession>A0A8H4TTI3</accession>
<keyword evidence="3" id="KW-1185">Reference proteome</keyword>
<feature type="region of interest" description="Disordered" evidence="1">
    <location>
        <begin position="1"/>
        <end position="31"/>
    </location>
</feature>
<feature type="compositionally biased region" description="Polar residues" evidence="1">
    <location>
        <begin position="1"/>
        <end position="10"/>
    </location>
</feature>
<dbReference type="EMBL" id="JABEXW010000454">
    <property type="protein sequence ID" value="KAF4963715.1"/>
    <property type="molecule type" value="Genomic_DNA"/>
</dbReference>
<evidence type="ECO:0000313" key="3">
    <source>
        <dbReference type="Proteomes" id="UP000622797"/>
    </source>
</evidence>
<sequence length="108" mass="11069">MSSIVPQQGSAVGCDNGSIATETRPAESQVMSHNRAAAYHPDNVSAGIQSRGVVAHNTSGGRGHDQGIASLDAGMAAYQKPTQQSSVASGDRHDTTSSLLFGVGLKFD</sequence>
<protein>
    <submittedName>
        <fullName evidence="2">Uncharacterized protein</fullName>
    </submittedName>
</protein>
<dbReference type="AlphaFoldDB" id="A0A8H4TTI3"/>
<reference evidence="2" key="2">
    <citation type="submission" date="2020-05" db="EMBL/GenBank/DDBJ databases">
        <authorList>
            <person name="Kim H.-S."/>
            <person name="Proctor R.H."/>
            <person name="Brown D.W."/>
        </authorList>
    </citation>
    <scope>NUCLEOTIDE SEQUENCE</scope>
    <source>
        <strain evidence="2">NRRL 20472</strain>
    </source>
</reference>
<dbReference type="Proteomes" id="UP000622797">
    <property type="component" value="Unassembled WGS sequence"/>
</dbReference>
<reference evidence="2" key="1">
    <citation type="journal article" date="2020" name="BMC Genomics">
        <title>Correction to: Identification and distribution of gene clusters required for synthesis of sphingolipid metabolism inhibitors in diverse species of the filamentous fungus Fusarium.</title>
        <authorList>
            <person name="Kim H.S."/>
            <person name="Lohmar J.M."/>
            <person name="Busman M."/>
            <person name="Brown D.W."/>
            <person name="Naumann T.A."/>
            <person name="Divon H.H."/>
            <person name="Lysoe E."/>
            <person name="Uhlig S."/>
            <person name="Proctor R.H."/>
        </authorList>
    </citation>
    <scope>NUCLEOTIDE SEQUENCE</scope>
    <source>
        <strain evidence="2">NRRL 20472</strain>
    </source>
</reference>
<organism evidence="2 3">
    <name type="scientific">Fusarium sarcochroum</name>
    <dbReference type="NCBI Taxonomy" id="1208366"/>
    <lineage>
        <taxon>Eukaryota</taxon>
        <taxon>Fungi</taxon>
        <taxon>Dikarya</taxon>
        <taxon>Ascomycota</taxon>
        <taxon>Pezizomycotina</taxon>
        <taxon>Sordariomycetes</taxon>
        <taxon>Hypocreomycetidae</taxon>
        <taxon>Hypocreales</taxon>
        <taxon>Nectriaceae</taxon>
        <taxon>Fusarium</taxon>
        <taxon>Fusarium lateritium species complex</taxon>
    </lineage>
</organism>
<gene>
    <name evidence="2" type="ORF">FSARC_8285</name>
</gene>
<name>A0A8H4TTI3_9HYPO</name>